<evidence type="ECO:0000256" key="1">
    <source>
        <dbReference type="ARBA" id="ARBA00004141"/>
    </source>
</evidence>
<dbReference type="Pfam" id="PF00860">
    <property type="entry name" value="Xan_ur_permease"/>
    <property type="match status" value="2"/>
</dbReference>
<evidence type="ECO:0000313" key="8">
    <source>
        <dbReference type="Proteomes" id="UP000694851"/>
    </source>
</evidence>
<dbReference type="GO" id="GO:0016020">
    <property type="term" value="C:membrane"/>
    <property type="evidence" value="ECO:0007669"/>
    <property type="project" value="UniProtKB-SubCell"/>
</dbReference>
<dbReference type="PANTHER" id="PTHR11119">
    <property type="entry name" value="XANTHINE-URACIL / VITAMIN C PERMEASE FAMILY MEMBER"/>
    <property type="match status" value="1"/>
</dbReference>
<keyword evidence="8" id="KW-1185">Reference proteome</keyword>
<sequence length="424" mass="45585">MSRSHPHPIQLQSVGFQDALAPLPPPPAIENPPSHSWACLCGPPPWGLCCLLALQHILVLGSLLCASHLLLLQSLPPGGLPYSPAQLLSSSLFSCGVSTALQSWIGSRLPLVQAPSFEFLVPALVVTRQKLPLAIQTPGNCDSFSLLGLSCSWWSALSTWAPASYHHTPGGQLQHLQLALISLPSGCSRYVRPLLRHHGSGCLTQAGSRRVAHLVGLLCMGLGLSPRLAQLLTIIPLPVLGGVLGVTQAVVMSTGFSSFHLADIDSGRNVFIVGFSIFMALLLPRWLREAPVLLSTGWSPMDVFLRSLLMEPIFLAGLLGFLLENTIPGTRLERGLGQGLPSPFPAQEAQMFQKSRKKDAQEYELSFPLQNLCLCIPQPLHCFCPLPEDSRNAEGGPTEPGETVELLPGFGEQCSGPSRELRSQ</sequence>
<keyword evidence="5 7" id="KW-0472">Membrane</keyword>
<comment type="subcellular location">
    <subcellularLocation>
        <location evidence="1">Membrane</location>
        <topology evidence="1">Multi-pass membrane protein</topology>
    </subcellularLocation>
</comment>
<evidence type="ECO:0000256" key="2">
    <source>
        <dbReference type="ARBA" id="ARBA00008821"/>
    </source>
</evidence>
<dbReference type="CTD" id="151295"/>
<dbReference type="RefSeq" id="XP_019493748.1">
    <property type="nucleotide sequence ID" value="XM_019638203.1"/>
</dbReference>
<evidence type="ECO:0000256" key="3">
    <source>
        <dbReference type="ARBA" id="ARBA00022692"/>
    </source>
</evidence>
<feature type="compositionally biased region" description="Low complexity" evidence="6">
    <location>
        <begin position="394"/>
        <end position="403"/>
    </location>
</feature>
<feature type="transmembrane region" description="Helical" evidence="7">
    <location>
        <begin position="269"/>
        <end position="287"/>
    </location>
</feature>
<evidence type="ECO:0000313" key="9">
    <source>
        <dbReference type="RefSeq" id="XP_019493748.1"/>
    </source>
</evidence>
<organism evidence="8 9">
    <name type="scientific">Hipposideros armiger</name>
    <name type="common">Great Himalayan leaf-nosed bat</name>
    <dbReference type="NCBI Taxonomy" id="186990"/>
    <lineage>
        <taxon>Eukaryota</taxon>
        <taxon>Metazoa</taxon>
        <taxon>Chordata</taxon>
        <taxon>Craniata</taxon>
        <taxon>Vertebrata</taxon>
        <taxon>Euteleostomi</taxon>
        <taxon>Mammalia</taxon>
        <taxon>Eutheria</taxon>
        <taxon>Laurasiatheria</taxon>
        <taxon>Chiroptera</taxon>
        <taxon>Yinpterochiroptera</taxon>
        <taxon>Rhinolophoidea</taxon>
        <taxon>Hipposideridae</taxon>
        <taxon>Hipposideros</taxon>
    </lineage>
</organism>
<protein>
    <submittedName>
        <fullName evidence="9">Solute carrier family 23 member 3</fullName>
    </submittedName>
</protein>
<dbReference type="InterPro" id="IPR006043">
    <property type="entry name" value="NCS2"/>
</dbReference>
<keyword evidence="3 7" id="KW-0812">Transmembrane</keyword>
<feature type="transmembrane region" description="Helical" evidence="7">
    <location>
        <begin position="235"/>
        <end position="257"/>
    </location>
</feature>
<gene>
    <name evidence="9" type="primary">SLC23A3</name>
</gene>
<evidence type="ECO:0000256" key="6">
    <source>
        <dbReference type="SAM" id="MobiDB-lite"/>
    </source>
</evidence>
<name>A0A8B7R0Y5_HIPAR</name>
<feature type="transmembrane region" description="Helical" evidence="7">
    <location>
        <begin position="303"/>
        <end position="323"/>
    </location>
</feature>
<dbReference type="GO" id="GO:0022857">
    <property type="term" value="F:transmembrane transporter activity"/>
    <property type="evidence" value="ECO:0007669"/>
    <property type="project" value="InterPro"/>
</dbReference>
<dbReference type="OrthoDB" id="1641903at2759"/>
<keyword evidence="4 7" id="KW-1133">Transmembrane helix</keyword>
<evidence type="ECO:0000256" key="4">
    <source>
        <dbReference type="ARBA" id="ARBA00022989"/>
    </source>
</evidence>
<dbReference type="Proteomes" id="UP000694851">
    <property type="component" value="Unplaced"/>
</dbReference>
<accession>A0A8B7R0Y5</accession>
<dbReference type="KEGG" id="hai:109380550"/>
<dbReference type="GeneID" id="109380550"/>
<proteinExistence type="inferred from homology"/>
<feature type="region of interest" description="Disordered" evidence="6">
    <location>
        <begin position="391"/>
        <end position="424"/>
    </location>
</feature>
<reference evidence="9" key="1">
    <citation type="submission" date="2025-08" db="UniProtKB">
        <authorList>
            <consortium name="RefSeq"/>
        </authorList>
    </citation>
    <scope>IDENTIFICATION</scope>
    <source>
        <tissue evidence="9">Muscle</tissue>
    </source>
</reference>
<evidence type="ECO:0000256" key="7">
    <source>
        <dbReference type="SAM" id="Phobius"/>
    </source>
</evidence>
<comment type="similarity">
    <text evidence="2">Belongs to the nucleobase:cation symporter-2 (NCS2) (TC 2.A.40) family.</text>
</comment>
<evidence type="ECO:0000256" key="5">
    <source>
        <dbReference type="ARBA" id="ARBA00023136"/>
    </source>
</evidence>
<dbReference type="AlphaFoldDB" id="A0A8B7R0Y5"/>